<keyword evidence="1" id="KW-0472">Membrane</keyword>
<feature type="transmembrane region" description="Helical" evidence="1">
    <location>
        <begin position="135"/>
        <end position="157"/>
    </location>
</feature>
<sequence>MLRRSDLLSFSAFLPFFSFIFQPIWVFGIPIMVTSIKTFDPTFKDSIYTPHFRKKTSLVLLVLSILEGITGFGAGPTTSNFITEITLGLLNRGLSLELHLALITPLALFFVLHTVSGFGSMLISKGIKNQIVYKYVIPVTWLAMYLVAIYLDLSYFIP</sequence>
<dbReference type="KEGG" id="sjv:SJAV_20000"/>
<evidence type="ECO:0000313" key="2">
    <source>
        <dbReference type="EMBL" id="BFH74056.1"/>
    </source>
</evidence>
<feature type="transmembrane region" description="Helical" evidence="1">
    <location>
        <begin position="12"/>
        <end position="36"/>
    </location>
</feature>
<name>A0AAT9GTG4_9CREN</name>
<organism evidence="2">
    <name type="scientific">Sulfurisphaera javensis</name>
    <dbReference type="NCBI Taxonomy" id="2049879"/>
    <lineage>
        <taxon>Archaea</taxon>
        <taxon>Thermoproteota</taxon>
        <taxon>Thermoprotei</taxon>
        <taxon>Sulfolobales</taxon>
        <taxon>Sulfolobaceae</taxon>
        <taxon>Sulfurisphaera</taxon>
    </lineage>
</organism>
<keyword evidence="1" id="KW-1133">Transmembrane helix</keyword>
<evidence type="ECO:0000256" key="1">
    <source>
        <dbReference type="SAM" id="Phobius"/>
    </source>
</evidence>
<keyword evidence="1" id="KW-0812">Transmembrane</keyword>
<dbReference type="EMBL" id="AP031322">
    <property type="protein sequence ID" value="BFH74056.1"/>
    <property type="molecule type" value="Genomic_DNA"/>
</dbReference>
<feature type="transmembrane region" description="Helical" evidence="1">
    <location>
        <begin position="98"/>
        <end position="123"/>
    </location>
</feature>
<accession>A0AAT9GTG4</accession>
<dbReference type="AlphaFoldDB" id="A0AAT9GTG4"/>
<proteinExistence type="predicted"/>
<protein>
    <submittedName>
        <fullName evidence="2">Uncharacterized protein</fullName>
    </submittedName>
</protein>
<reference evidence="2" key="1">
    <citation type="submission" date="2024-03" db="EMBL/GenBank/DDBJ databases">
        <title>Complete genome sequence of Sulfurisphaera javensis strain KD-1.</title>
        <authorList>
            <person name="Sakai H."/>
            <person name="Nur N."/>
            <person name="Suwanto A."/>
            <person name="Kurosawa N."/>
        </authorList>
    </citation>
    <scope>NUCLEOTIDE SEQUENCE</scope>
    <source>
        <strain evidence="2">KD-1</strain>
    </source>
</reference>
<gene>
    <name evidence="2" type="ORF">SJAV_20000</name>
</gene>